<evidence type="ECO:0000256" key="1">
    <source>
        <dbReference type="SAM" id="MobiDB-lite"/>
    </source>
</evidence>
<evidence type="ECO:0000313" key="2">
    <source>
        <dbReference type="EMBL" id="ATI40611.1"/>
    </source>
</evidence>
<evidence type="ECO:0008006" key="4">
    <source>
        <dbReference type="Google" id="ProtNLM"/>
    </source>
</evidence>
<feature type="region of interest" description="Disordered" evidence="1">
    <location>
        <begin position="1"/>
        <end position="20"/>
    </location>
</feature>
<dbReference type="EMBL" id="CP021404">
    <property type="protein sequence ID" value="ATI40611.1"/>
    <property type="molecule type" value="Genomic_DNA"/>
</dbReference>
<sequence>MTAEFAPLPQPDASDGSPRRVGVEIEFGGLDESHAAAIAADLLGGTVHDEGDATRTVSDSALGKLEIYLDSTWRKSRHEAVRTATETLGRDLIPVEIVTEPIPVSDLPQLSRLCDALREAGAEGTKAGLLNGFGLHYNIQTASDADADICRPLLAYALIESWMRRARPIDQSRAVLPFTDPYPTRLVRALCDLGPDASRADVQDAYLDHAPDRNYGLDMLPVFATFDEQTVRDRMKSHKLSPRPAFHFRLPESRIDEPDWSLADEWQRWVIVERVAADTDLLRRLIDGWKDEHGAVTLSRRAWATRCGDILAEHGLMTDRDDAAGSAA</sequence>
<dbReference type="InterPro" id="IPR022025">
    <property type="entry name" value="Amidoligase_2"/>
</dbReference>
<accession>A0A291LV87</accession>
<protein>
    <recommendedName>
        <fullName evidence="4">Amidoligase enzyme</fullName>
    </recommendedName>
</protein>
<gene>
    <name evidence="2" type="ORF">CBW24_00345</name>
</gene>
<reference evidence="2 3" key="1">
    <citation type="submission" date="2017-05" db="EMBL/GenBank/DDBJ databases">
        <title>Comparative genomic and metabolic analysis of manganese-oxidizing mechanisms in Celeribater manganoxidans DY25T: its adaption to the environment of polymetallic nodule.</title>
        <authorList>
            <person name="Wang X."/>
        </authorList>
    </citation>
    <scope>NUCLEOTIDE SEQUENCE [LARGE SCALE GENOMIC DNA]</scope>
    <source>
        <strain evidence="2 3">DY25</strain>
    </source>
</reference>
<keyword evidence="3" id="KW-1185">Reference proteome</keyword>
<dbReference type="RefSeq" id="WP_097372299.1">
    <property type="nucleotide sequence ID" value="NZ_CP021404.1"/>
</dbReference>
<organism evidence="2 3">
    <name type="scientific">Pacificitalea manganoxidans</name>
    <dbReference type="NCBI Taxonomy" id="1411902"/>
    <lineage>
        <taxon>Bacteria</taxon>
        <taxon>Pseudomonadati</taxon>
        <taxon>Pseudomonadota</taxon>
        <taxon>Alphaproteobacteria</taxon>
        <taxon>Rhodobacterales</taxon>
        <taxon>Paracoccaceae</taxon>
        <taxon>Pacificitalea</taxon>
    </lineage>
</organism>
<dbReference type="AlphaFoldDB" id="A0A291LV87"/>
<dbReference type="OrthoDB" id="5597599at2"/>
<dbReference type="KEGG" id="cmag:CBW24_00345"/>
<evidence type="ECO:0000313" key="3">
    <source>
        <dbReference type="Proteomes" id="UP000219050"/>
    </source>
</evidence>
<proteinExistence type="predicted"/>
<name>A0A291LV87_9RHOB</name>
<dbReference type="Pfam" id="PF12224">
    <property type="entry name" value="Amidoligase_2"/>
    <property type="match status" value="1"/>
</dbReference>
<dbReference type="Proteomes" id="UP000219050">
    <property type="component" value="Chromosome"/>
</dbReference>